<name>A0AB39AV91_9GAMM</name>
<feature type="compositionally biased region" description="Polar residues" evidence="1">
    <location>
        <begin position="446"/>
        <end position="457"/>
    </location>
</feature>
<evidence type="ECO:0000313" key="4">
    <source>
        <dbReference type="EMBL" id="XDH89334.1"/>
    </source>
</evidence>
<feature type="compositionally biased region" description="Polar residues" evidence="1">
    <location>
        <begin position="154"/>
        <end position="163"/>
    </location>
</feature>
<dbReference type="RefSeq" id="WP_368485670.1">
    <property type="nucleotide sequence ID" value="NZ_CP162515.1"/>
</dbReference>
<evidence type="ECO:0008006" key="5">
    <source>
        <dbReference type="Google" id="ProtNLM"/>
    </source>
</evidence>
<dbReference type="EMBL" id="CP162515">
    <property type="protein sequence ID" value="XDH89334.1"/>
    <property type="molecule type" value="Genomic_DNA"/>
</dbReference>
<feature type="region of interest" description="Disordered" evidence="1">
    <location>
        <begin position="52"/>
        <end position="112"/>
    </location>
</feature>
<dbReference type="AlphaFoldDB" id="A0AB39AV91"/>
<gene>
    <name evidence="4" type="ORF">ABZP26_18855</name>
</gene>
<reference evidence="4" key="1">
    <citation type="submission" date="2024-07" db="EMBL/GenBank/DDBJ databases">
        <authorList>
            <person name="Jiang Y."/>
            <person name="Qin Q."/>
        </authorList>
    </citation>
    <scope>NUCLEOTIDE SEQUENCE</scope>
    <source>
        <strain evidence="4">SD03</strain>
    </source>
</reference>
<feature type="region of interest" description="Disordered" evidence="1">
    <location>
        <begin position="280"/>
        <end position="300"/>
    </location>
</feature>
<protein>
    <recommendedName>
        <fullName evidence="5">Cell surface protein</fullName>
    </recommendedName>
</protein>
<sequence>MKPLLSCLLFCFALFYSASSAAYNEAMCILIKQEMQQHSNNKASRKYRNAARDFEKNCSDPQAARTLPVPKPKPQPVIEQSTPEVVKPQQTEPTLQPTFPDAATEQSATGPQNNVIEQSATQTIEQAKNNAPVASTTTAPDESQVNVTAAAEQSGASEKNAQPSKIPASELSNTEENTQPEVKKATVEPAQTAVPITINASEQTAVIASSMPKGANIISLVLPSVALLLIVVITVVVLMRLRNIKQNKQVADTGIPLQMPLSHDNDQTHSVVTEPMVTGSDLQNPAVESKGKEPDSSRVNTVKIKPEPNTAEFEAAAKATLERIKNATEFAEPQVRDFDPEAKQTKIQRNFINQPSEQVIPVKKEAPIKSSHIAPEPIAPEPIVPHQPQADFHPAKTQRSSLSSTTEHDFKEPEVRTFDPDAPLPTKKIKVMPEQVKVAPQEPSKPDNSPQSSNPFANLSLDESWDPNSPQKPKIEEKKRAPKSQALIDAEERAKNMQTKE</sequence>
<evidence type="ECO:0000256" key="1">
    <source>
        <dbReference type="SAM" id="MobiDB-lite"/>
    </source>
</evidence>
<accession>A0AB39AV91</accession>
<keyword evidence="2" id="KW-1133">Transmembrane helix</keyword>
<evidence type="ECO:0000256" key="3">
    <source>
        <dbReference type="SAM" id="SignalP"/>
    </source>
</evidence>
<feature type="region of interest" description="Disordered" evidence="1">
    <location>
        <begin position="375"/>
        <end position="501"/>
    </location>
</feature>
<feature type="compositionally biased region" description="Basic and acidic residues" evidence="1">
    <location>
        <begin position="490"/>
        <end position="501"/>
    </location>
</feature>
<feature type="signal peptide" evidence="3">
    <location>
        <begin position="1"/>
        <end position="22"/>
    </location>
</feature>
<keyword evidence="2" id="KW-0812">Transmembrane</keyword>
<keyword evidence="3" id="KW-0732">Signal</keyword>
<keyword evidence="2" id="KW-0472">Membrane</keyword>
<feature type="compositionally biased region" description="Basic and acidic residues" evidence="1">
    <location>
        <begin position="406"/>
        <end position="419"/>
    </location>
</feature>
<evidence type="ECO:0000256" key="2">
    <source>
        <dbReference type="SAM" id="Phobius"/>
    </source>
</evidence>
<feature type="compositionally biased region" description="Polar residues" evidence="1">
    <location>
        <begin position="78"/>
        <end position="97"/>
    </location>
</feature>
<organism evidence="4">
    <name type="scientific">Pseudoalteromonas sp. SD03</name>
    <dbReference type="NCBI Taxonomy" id="3231719"/>
    <lineage>
        <taxon>Bacteria</taxon>
        <taxon>Pseudomonadati</taxon>
        <taxon>Pseudomonadota</taxon>
        <taxon>Gammaproteobacteria</taxon>
        <taxon>Alteromonadales</taxon>
        <taxon>Pseudoalteromonadaceae</taxon>
        <taxon>Pseudoalteromonas</taxon>
    </lineage>
</organism>
<proteinExistence type="predicted"/>
<feature type="compositionally biased region" description="Polar residues" evidence="1">
    <location>
        <begin position="170"/>
        <end position="180"/>
    </location>
</feature>
<feature type="region of interest" description="Disordered" evidence="1">
    <location>
        <begin position="127"/>
        <end position="186"/>
    </location>
</feature>
<feature type="compositionally biased region" description="Polar residues" evidence="1">
    <location>
        <begin position="127"/>
        <end position="147"/>
    </location>
</feature>
<feature type="transmembrane region" description="Helical" evidence="2">
    <location>
        <begin position="217"/>
        <end position="239"/>
    </location>
</feature>
<feature type="chain" id="PRO_5044210660" description="Cell surface protein" evidence="3">
    <location>
        <begin position="23"/>
        <end position="501"/>
    </location>
</feature>